<sequence>MPLLLIPAGFALLVALWLVLLPLGLWQRYRRGRAQRLSRPWSARLNLWSWGLSLALFLAGAAFAGLWIAHAFAYASGGVLAGVVLGLFGWRLARVEPDPAGLRHTPNGPLVLGLTVLLAARIAMGLWQLAHAGDTGAVDWLARQAGLLAVGGLLLGHQAGYAWSLNRALARRRT</sequence>
<organism evidence="2 3">
    <name type="scientific">Cognatilysobacter bugurensis</name>
    <dbReference type="NCBI Taxonomy" id="543356"/>
    <lineage>
        <taxon>Bacteria</taxon>
        <taxon>Pseudomonadati</taxon>
        <taxon>Pseudomonadota</taxon>
        <taxon>Gammaproteobacteria</taxon>
        <taxon>Lysobacterales</taxon>
        <taxon>Lysobacteraceae</taxon>
        <taxon>Cognatilysobacter</taxon>
    </lineage>
</organism>
<feature type="transmembrane region" description="Helical" evidence="1">
    <location>
        <begin position="6"/>
        <end position="26"/>
    </location>
</feature>
<protein>
    <recommendedName>
        <fullName evidence="4">DUF1453 domain-containing protein</fullName>
    </recommendedName>
</protein>
<dbReference type="RefSeq" id="WP_189455337.1">
    <property type="nucleotide sequence ID" value="NZ_BMYD01000002.1"/>
</dbReference>
<keyword evidence="1" id="KW-0812">Transmembrane</keyword>
<keyword evidence="1" id="KW-1133">Transmembrane helix</keyword>
<proteinExistence type="predicted"/>
<dbReference type="Proteomes" id="UP000646426">
    <property type="component" value="Unassembled WGS sequence"/>
</dbReference>
<feature type="transmembrane region" description="Helical" evidence="1">
    <location>
        <begin position="72"/>
        <end position="90"/>
    </location>
</feature>
<name>A0A918W6Y9_9GAMM</name>
<evidence type="ECO:0000256" key="1">
    <source>
        <dbReference type="SAM" id="Phobius"/>
    </source>
</evidence>
<evidence type="ECO:0000313" key="3">
    <source>
        <dbReference type="Proteomes" id="UP000646426"/>
    </source>
</evidence>
<keyword evidence="3" id="KW-1185">Reference proteome</keyword>
<reference evidence="2" key="2">
    <citation type="submission" date="2020-09" db="EMBL/GenBank/DDBJ databases">
        <authorList>
            <person name="Sun Q."/>
            <person name="Kim S."/>
        </authorList>
    </citation>
    <scope>NUCLEOTIDE SEQUENCE</scope>
    <source>
        <strain evidence="2">KCTC 23077</strain>
    </source>
</reference>
<evidence type="ECO:0008006" key="4">
    <source>
        <dbReference type="Google" id="ProtNLM"/>
    </source>
</evidence>
<dbReference type="EMBL" id="BMYD01000002">
    <property type="protein sequence ID" value="GHA79806.1"/>
    <property type="molecule type" value="Genomic_DNA"/>
</dbReference>
<comment type="caution">
    <text evidence="2">The sequence shown here is derived from an EMBL/GenBank/DDBJ whole genome shotgun (WGS) entry which is preliminary data.</text>
</comment>
<reference evidence="2" key="1">
    <citation type="journal article" date="2014" name="Int. J. Syst. Evol. Microbiol.">
        <title>Complete genome sequence of Corynebacterium casei LMG S-19264T (=DSM 44701T), isolated from a smear-ripened cheese.</title>
        <authorList>
            <consortium name="US DOE Joint Genome Institute (JGI-PGF)"/>
            <person name="Walter F."/>
            <person name="Albersmeier A."/>
            <person name="Kalinowski J."/>
            <person name="Ruckert C."/>
        </authorList>
    </citation>
    <scope>NUCLEOTIDE SEQUENCE</scope>
    <source>
        <strain evidence="2">KCTC 23077</strain>
    </source>
</reference>
<gene>
    <name evidence="2" type="ORF">GCM10007067_16720</name>
</gene>
<feature type="transmembrane region" description="Helical" evidence="1">
    <location>
        <begin position="110"/>
        <end position="129"/>
    </location>
</feature>
<dbReference type="AlphaFoldDB" id="A0A918W6Y9"/>
<keyword evidence="1" id="KW-0472">Membrane</keyword>
<feature type="transmembrane region" description="Helical" evidence="1">
    <location>
        <begin position="141"/>
        <end position="163"/>
    </location>
</feature>
<evidence type="ECO:0000313" key="2">
    <source>
        <dbReference type="EMBL" id="GHA79806.1"/>
    </source>
</evidence>
<accession>A0A918W6Y9</accession>
<feature type="transmembrane region" description="Helical" evidence="1">
    <location>
        <begin position="47"/>
        <end position="66"/>
    </location>
</feature>